<dbReference type="RefSeq" id="WP_408085174.1">
    <property type="nucleotide sequence ID" value="NZ_JBELPZ010000010.1"/>
</dbReference>
<evidence type="ECO:0008006" key="4">
    <source>
        <dbReference type="Google" id="ProtNLM"/>
    </source>
</evidence>
<dbReference type="Proteomes" id="UP001629156">
    <property type="component" value="Unassembled WGS sequence"/>
</dbReference>
<feature type="signal peptide" evidence="1">
    <location>
        <begin position="1"/>
        <end position="18"/>
    </location>
</feature>
<evidence type="ECO:0000313" key="3">
    <source>
        <dbReference type="Proteomes" id="UP001629156"/>
    </source>
</evidence>
<sequence>MKKFLFLFLLSTVTIFIACTDESTSDLKVQENLEGLKNLDYPSLWEGVRPQNSARVGDKSVIFNYSTLNELRDSCSIFTKRLVDDLRIDMQSISGCTRAIAQFESYNGKVQIKKFSFINENAGVILQSYTYNSSTNGYDTVYNQTAPNSDLGECPTGWSTLAVCPNFLSATDFASCMGDAQQSFYNTNLNAVGDCAQIQVSIGTTALTMCGRTC</sequence>
<dbReference type="EMBL" id="JBELPZ010000010">
    <property type="protein sequence ID" value="MFL9844914.1"/>
    <property type="molecule type" value="Genomic_DNA"/>
</dbReference>
<organism evidence="2 3">
    <name type="scientific">Flavobacterium rhizosphaerae</name>
    <dbReference type="NCBI Taxonomy" id="3163298"/>
    <lineage>
        <taxon>Bacteria</taxon>
        <taxon>Pseudomonadati</taxon>
        <taxon>Bacteroidota</taxon>
        <taxon>Flavobacteriia</taxon>
        <taxon>Flavobacteriales</taxon>
        <taxon>Flavobacteriaceae</taxon>
        <taxon>Flavobacterium</taxon>
    </lineage>
</organism>
<gene>
    <name evidence="2" type="ORF">ABS766_10845</name>
</gene>
<feature type="chain" id="PRO_5046049198" description="Lipoprotein" evidence="1">
    <location>
        <begin position="19"/>
        <end position="214"/>
    </location>
</feature>
<name>A0ABW8YXA6_9FLAO</name>
<evidence type="ECO:0000256" key="1">
    <source>
        <dbReference type="SAM" id="SignalP"/>
    </source>
</evidence>
<keyword evidence="3" id="KW-1185">Reference proteome</keyword>
<evidence type="ECO:0000313" key="2">
    <source>
        <dbReference type="EMBL" id="MFL9844914.1"/>
    </source>
</evidence>
<keyword evidence="1" id="KW-0732">Signal</keyword>
<comment type="caution">
    <text evidence="2">The sequence shown here is derived from an EMBL/GenBank/DDBJ whole genome shotgun (WGS) entry which is preliminary data.</text>
</comment>
<reference evidence="2 3" key="1">
    <citation type="submission" date="2024-06" db="EMBL/GenBank/DDBJ databases">
        <authorList>
            <person name="Kaempfer P."/>
            <person name="Viver T."/>
        </authorList>
    </citation>
    <scope>NUCLEOTIDE SEQUENCE [LARGE SCALE GENOMIC DNA]</scope>
    <source>
        <strain evidence="2 3">ST-119</strain>
    </source>
</reference>
<dbReference type="PROSITE" id="PS51257">
    <property type="entry name" value="PROKAR_LIPOPROTEIN"/>
    <property type="match status" value="1"/>
</dbReference>
<proteinExistence type="predicted"/>
<accession>A0ABW8YXA6</accession>
<protein>
    <recommendedName>
        <fullName evidence="4">Lipoprotein</fullName>
    </recommendedName>
</protein>